<dbReference type="Proteomes" id="UP000046395">
    <property type="component" value="Unassembled WGS sequence"/>
</dbReference>
<name>A0A5S6QQ37_TRIMR</name>
<evidence type="ECO:0000313" key="1">
    <source>
        <dbReference type="Proteomes" id="UP000046395"/>
    </source>
</evidence>
<sequence>MTLRLSRHPQCPLGAHLGLAVHLRSFNFLHPLHGSSSCFTGCVRYNDGAGVGRIVLKKFVNLVTDDDRTWAYAFPEHSIFTCLLQRALFLQLIAF</sequence>
<proteinExistence type="predicted"/>
<accession>A0A5S6QQ37</accession>
<reference evidence="2" key="1">
    <citation type="submission" date="2019-12" db="UniProtKB">
        <authorList>
            <consortium name="WormBaseParasite"/>
        </authorList>
    </citation>
    <scope>IDENTIFICATION</scope>
</reference>
<organism evidence="1 2">
    <name type="scientific">Trichuris muris</name>
    <name type="common">Mouse whipworm</name>
    <dbReference type="NCBI Taxonomy" id="70415"/>
    <lineage>
        <taxon>Eukaryota</taxon>
        <taxon>Metazoa</taxon>
        <taxon>Ecdysozoa</taxon>
        <taxon>Nematoda</taxon>
        <taxon>Enoplea</taxon>
        <taxon>Dorylaimia</taxon>
        <taxon>Trichinellida</taxon>
        <taxon>Trichuridae</taxon>
        <taxon>Trichuris</taxon>
    </lineage>
</organism>
<dbReference type="WBParaSite" id="TMUE_2000009451.1">
    <property type="protein sequence ID" value="TMUE_2000009451.1"/>
    <property type="gene ID" value="WBGene00302706"/>
</dbReference>
<keyword evidence="1" id="KW-1185">Reference proteome</keyword>
<evidence type="ECO:0000313" key="2">
    <source>
        <dbReference type="WBParaSite" id="TMUE_2000009451.1"/>
    </source>
</evidence>
<dbReference type="AlphaFoldDB" id="A0A5S6QQ37"/>
<protein>
    <submittedName>
        <fullName evidence="2">Uncharacterized protein</fullName>
    </submittedName>
</protein>